<dbReference type="NCBIfam" id="TIGR00488">
    <property type="entry name" value="bis(5'-nucleosyl)-tetraphosphatase (symmetrical) YqeK"/>
    <property type="match status" value="1"/>
</dbReference>
<dbReference type="EC" id="3.6.1.41" evidence="1"/>
<keyword evidence="5" id="KW-0408">Iron</keyword>
<dbReference type="PANTHER" id="PTHR35795:SF1">
    <property type="entry name" value="BIS(5'-NUCLEOSYL)-TETRAPHOSPHATASE, SYMMETRICAL"/>
    <property type="match status" value="1"/>
</dbReference>
<feature type="domain" description="HD/PDEase" evidence="7">
    <location>
        <begin position="16"/>
        <end position="143"/>
    </location>
</feature>
<keyword evidence="3" id="KW-0547">Nucleotide-binding</keyword>
<accession>A0AAX3BCH0</accession>
<proteinExistence type="predicted"/>
<dbReference type="KEGG" id="taqu:KDW03_09445"/>
<dbReference type="AlphaFoldDB" id="A0AAX3BCH0"/>
<dbReference type="RefSeq" id="WP_271434834.1">
    <property type="nucleotide sequence ID" value="NZ_CP073355.1"/>
</dbReference>
<dbReference type="InterPro" id="IPR051094">
    <property type="entry name" value="Diverse_Catalytic_Enzymes"/>
</dbReference>
<evidence type="ECO:0000259" key="7">
    <source>
        <dbReference type="SMART" id="SM00471"/>
    </source>
</evidence>
<dbReference type="EMBL" id="CP073355">
    <property type="protein sequence ID" value="URA09699.1"/>
    <property type="molecule type" value="Genomic_DNA"/>
</dbReference>
<name>A0AAX3BCH0_9SPIR</name>
<evidence type="ECO:0000313" key="9">
    <source>
        <dbReference type="Proteomes" id="UP001056539"/>
    </source>
</evidence>
<gene>
    <name evidence="8" type="primary">yqeK</name>
    <name evidence="8" type="ORF">KDW03_09445</name>
</gene>
<dbReference type="PANTHER" id="PTHR35795">
    <property type="entry name" value="SLR1885 PROTEIN"/>
    <property type="match status" value="1"/>
</dbReference>
<dbReference type="InterPro" id="IPR003607">
    <property type="entry name" value="HD/PDEase_dom"/>
</dbReference>
<dbReference type="SUPFAM" id="SSF109604">
    <property type="entry name" value="HD-domain/PDEase-like"/>
    <property type="match status" value="1"/>
</dbReference>
<evidence type="ECO:0000256" key="2">
    <source>
        <dbReference type="ARBA" id="ARBA00022723"/>
    </source>
</evidence>
<evidence type="ECO:0000256" key="4">
    <source>
        <dbReference type="ARBA" id="ARBA00022801"/>
    </source>
</evidence>
<keyword evidence="2" id="KW-0479">Metal-binding</keyword>
<dbReference type="GO" id="GO:0046872">
    <property type="term" value="F:metal ion binding"/>
    <property type="evidence" value="ECO:0007669"/>
    <property type="project" value="UniProtKB-KW"/>
</dbReference>
<evidence type="ECO:0000256" key="1">
    <source>
        <dbReference type="ARBA" id="ARBA00012506"/>
    </source>
</evidence>
<evidence type="ECO:0000256" key="5">
    <source>
        <dbReference type="ARBA" id="ARBA00023004"/>
    </source>
</evidence>
<dbReference type="NCBIfam" id="TIGR00277">
    <property type="entry name" value="HDIG"/>
    <property type="match status" value="1"/>
</dbReference>
<keyword evidence="4 8" id="KW-0378">Hydrolase</keyword>
<evidence type="ECO:0000256" key="3">
    <source>
        <dbReference type="ARBA" id="ARBA00022741"/>
    </source>
</evidence>
<dbReference type="InterPro" id="IPR006675">
    <property type="entry name" value="HDIG_dom"/>
</dbReference>
<dbReference type="GO" id="GO:0000166">
    <property type="term" value="F:nucleotide binding"/>
    <property type="evidence" value="ECO:0007669"/>
    <property type="project" value="UniProtKB-KW"/>
</dbReference>
<dbReference type="InterPro" id="IPR006674">
    <property type="entry name" value="HD_domain"/>
</dbReference>
<dbReference type="Proteomes" id="UP001056539">
    <property type="component" value="Chromosome"/>
</dbReference>
<sequence length="186" mass="21490">MNEQYLAWEEKIASLLPPKRWQHTRGALEVALHLATLHKIDKEKVYLATLFHDIGKAYPIEKQREIALENHLLTEEDMKAEGVIHARVSAFIARTQFGIQDEEVLFAINHHSTGHPDYGPLGWILYISDYLDPNRQLVHQKTLLASCEANLKEGCLLVLLAKLQYLFDERRYLHTKSVEFYNSLLG</sequence>
<dbReference type="SMART" id="SM00471">
    <property type="entry name" value="HDc"/>
    <property type="match status" value="1"/>
</dbReference>
<evidence type="ECO:0000256" key="6">
    <source>
        <dbReference type="ARBA" id="ARBA00049417"/>
    </source>
</evidence>
<organism evidence="8 9">
    <name type="scientific">Thermospira aquatica</name>
    <dbReference type="NCBI Taxonomy" id="2828656"/>
    <lineage>
        <taxon>Bacteria</taxon>
        <taxon>Pseudomonadati</taxon>
        <taxon>Spirochaetota</taxon>
        <taxon>Spirochaetia</taxon>
        <taxon>Brevinematales</taxon>
        <taxon>Thermospiraceae</taxon>
        <taxon>Thermospira</taxon>
    </lineage>
</organism>
<reference evidence="8" key="1">
    <citation type="submission" date="2021-04" db="EMBL/GenBank/DDBJ databases">
        <authorList>
            <person name="Postec A."/>
        </authorList>
    </citation>
    <scope>NUCLEOTIDE SEQUENCE</scope>
    <source>
        <strain evidence="8">F1F22</strain>
    </source>
</reference>
<dbReference type="CDD" id="cd00077">
    <property type="entry name" value="HDc"/>
    <property type="match status" value="1"/>
</dbReference>
<comment type="catalytic activity">
    <reaction evidence="6">
        <text>P(1),P(4)-bis(5'-adenosyl) tetraphosphate + H2O = 2 ADP + 2 H(+)</text>
        <dbReference type="Rhea" id="RHEA:24252"/>
        <dbReference type="ChEBI" id="CHEBI:15377"/>
        <dbReference type="ChEBI" id="CHEBI:15378"/>
        <dbReference type="ChEBI" id="CHEBI:58141"/>
        <dbReference type="ChEBI" id="CHEBI:456216"/>
        <dbReference type="EC" id="3.6.1.41"/>
    </reaction>
</comment>
<dbReference type="GO" id="GO:0008803">
    <property type="term" value="F:bis(5'-nucleosyl)-tetraphosphatase (symmetrical) activity"/>
    <property type="evidence" value="ECO:0007669"/>
    <property type="project" value="UniProtKB-EC"/>
</dbReference>
<evidence type="ECO:0000313" key="8">
    <source>
        <dbReference type="EMBL" id="URA09699.1"/>
    </source>
</evidence>
<dbReference type="InterPro" id="IPR005249">
    <property type="entry name" value="YqeK"/>
</dbReference>
<keyword evidence="9" id="KW-1185">Reference proteome</keyword>
<dbReference type="Gene3D" id="1.10.3210.10">
    <property type="entry name" value="Hypothetical protein af1432"/>
    <property type="match status" value="1"/>
</dbReference>
<protein>
    <recommendedName>
        <fullName evidence="1">bis(5'-nucleosyl)-tetraphosphatase (symmetrical)</fullName>
        <ecNumber evidence="1">3.6.1.41</ecNumber>
    </recommendedName>
</protein>
<reference evidence="8" key="2">
    <citation type="submission" date="2022-06" db="EMBL/GenBank/DDBJ databases">
        <title>Thermospira aquatica gen. nov., sp. nov.</title>
        <authorList>
            <person name="Ben Ali Gam Z."/>
            <person name="Labat M."/>
        </authorList>
    </citation>
    <scope>NUCLEOTIDE SEQUENCE</scope>
    <source>
        <strain evidence="8">F1F22</strain>
    </source>
</reference>
<dbReference type="Pfam" id="PF01966">
    <property type="entry name" value="HD"/>
    <property type="match status" value="1"/>
</dbReference>